<evidence type="ECO:0000256" key="4">
    <source>
        <dbReference type="ARBA" id="ARBA00022723"/>
    </source>
</evidence>
<keyword evidence="5" id="KW-0694">RNA-binding</keyword>
<dbReference type="SUPFAM" id="SSF53300">
    <property type="entry name" value="vWA-like"/>
    <property type="match status" value="1"/>
</dbReference>
<name>A0A7S5UYZ3_9CAUD</name>
<dbReference type="InterPro" id="IPR037214">
    <property type="entry name" value="TROVE_dom_sf"/>
</dbReference>
<keyword evidence="4" id="KW-0479">Metal-binding</keyword>
<dbReference type="EMBL" id="MN988525">
    <property type="protein sequence ID" value="QIG72848.1"/>
    <property type="molecule type" value="Genomic_DNA"/>
</dbReference>
<gene>
    <name evidence="8" type="ORF">EVB97_309</name>
</gene>
<dbReference type="InterPro" id="IPR036465">
    <property type="entry name" value="vWFA_dom_sf"/>
</dbReference>
<dbReference type="PANTHER" id="PTHR14202:SF0">
    <property type="entry name" value="RNA-BINDING PROTEIN RO60"/>
    <property type="match status" value="1"/>
</dbReference>
<dbReference type="InterPro" id="IPR040322">
    <property type="entry name" value="TROVE2"/>
</dbReference>
<dbReference type="Pfam" id="PF05731">
    <property type="entry name" value="TROVE"/>
    <property type="match status" value="1"/>
</dbReference>
<reference evidence="8 9" key="1">
    <citation type="submission" date="2020-01" db="EMBL/GenBank/DDBJ databases">
        <title>Patterns of diversity and host range of bacteriophage communities associated with bean-nodulatin bacteria.</title>
        <authorList>
            <person name="Vann Cauwenberghe J."/>
            <person name="Santamaria R.I."/>
            <person name="Bustos P."/>
            <person name="Juarez S."/>
            <person name="Gonzalez V."/>
        </authorList>
    </citation>
    <scope>NUCLEOTIDE SEQUENCE [LARGE SCALE GENOMIC DNA]</scope>
    <source>
        <strain evidence="9">RHph</strain>
    </source>
</reference>
<protein>
    <submittedName>
        <fullName evidence="8">TROVE domain-containing protein</fullName>
    </submittedName>
</protein>
<evidence type="ECO:0000259" key="7">
    <source>
        <dbReference type="PROSITE" id="PS50988"/>
    </source>
</evidence>
<keyword evidence="3" id="KW-0963">Cytoplasm</keyword>
<dbReference type="SUPFAM" id="SSF140864">
    <property type="entry name" value="TROVE domain-like"/>
    <property type="match status" value="1"/>
</dbReference>
<dbReference type="Gene3D" id="3.40.50.410">
    <property type="entry name" value="von Willebrand factor, type A domain"/>
    <property type="match status" value="1"/>
</dbReference>
<accession>A0A7S5UYZ3</accession>
<feature type="domain" description="TROVE" evidence="7">
    <location>
        <begin position="34"/>
        <end position="378"/>
    </location>
</feature>
<dbReference type="Proteomes" id="UP000655883">
    <property type="component" value="Segment"/>
</dbReference>
<dbReference type="GO" id="GO:0046872">
    <property type="term" value="F:metal ion binding"/>
    <property type="evidence" value="ECO:0007669"/>
    <property type="project" value="UniProtKB-KW"/>
</dbReference>
<evidence type="ECO:0000256" key="2">
    <source>
        <dbReference type="ARBA" id="ARBA00007814"/>
    </source>
</evidence>
<dbReference type="PANTHER" id="PTHR14202">
    <property type="entry name" value="60 KDA RIBONUCLEOPROTEIN SSA/RO"/>
    <property type="match status" value="1"/>
</dbReference>
<sequence>MASINNKSVANRARTVAPKAVVAPRTFTGLSHNIRNNNGAMAYDITPIEQLRRTVLSCMLWEDSAYESGEQIANRIERLIGECDPSDVAHLAREARHIMKLRHVPLFMCITMLKYPEHKKYIRKTLASVIERPDELGQALALYWKDALSPARATEDTEIGPRVTYVSQRKSGLNLPLQLRRGLEDALQKFDSYQLKKYLMKDKPVSMADILRIVHPKGKTDEIKATYGEIVKGTATAPDTWESRLSSSGRSEKATIFTDMLERNKLGAMALLKNLRGMTEAGVDTNLINTAIQKMNTERVLPFRFLTAARHAPQFKSSLGEAMLKSLKDIQNLPGHTVLLIDISGSMGGRISGKSDLRRIDAAAAIAIMLKEICQSSDMFVFNYGTYQVRNDNVFCVNQPTANNHGYSRIVESTKIYNYEEDAVVKRGFDLSDLIVNSVVGGTDLQQAVSYINNTVEYDRMIIFTDDESSTVPPAPRGLSYSINVSTGNYGVTYGDYVHINGFSEGVIGYVTEYDKYVKSQN</sequence>
<keyword evidence="6" id="KW-0687">Ribonucleoprotein</keyword>
<organism evidence="8 9">
    <name type="scientific">Rhizobium phage RHph_Y65</name>
    <dbReference type="NCBI Taxonomy" id="2509785"/>
    <lineage>
        <taxon>Viruses</taxon>
        <taxon>Duplodnaviria</taxon>
        <taxon>Heunggongvirae</taxon>
        <taxon>Uroviricota</taxon>
        <taxon>Caudoviricetes</taxon>
        <taxon>Kleczkowskaviridae</taxon>
        <taxon>Cuauhnahuacvirus</taxon>
        <taxon>Cuauhnahuacvirus Y65</taxon>
    </lineage>
</organism>
<evidence type="ECO:0000256" key="3">
    <source>
        <dbReference type="ARBA" id="ARBA00022490"/>
    </source>
</evidence>
<dbReference type="GO" id="GO:0003723">
    <property type="term" value="F:RNA binding"/>
    <property type="evidence" value="ECO:0007669"/>
    <property type="project" value="UniProtKB-KW"/>
</dbReference>
<evidence type="ECO:0000256" key="5">
    <source>
        <dbReference type="ARBA" id="ARBA00022884"/>
    </source>
</evidence>
<comment type="similarity">
    <text evidence="2">Belongs to the Ro 60 kDa family.</text>
</comment>
<evidence type="ECO:0000313" key="9">
    <source>
        <dbReference type="Proteomes" id="UP000655883"/>
    </source>
</evidence>
<dbReference type="PROSITE" id="PS50988">
    <property type="entry name" value="TROVE"/>
    <property type="match status" value="1"/>
</dbReference>
<evidence type="ECO:0000256" key="6">
    <source>
        <dbReference type="ARBA" id="ARBA00023274"/>
    </source>
</evidence>
<proteinExistence type="inferred from homology"/>
<dbReference type="GO" id="GO:1990904">
    <property type="term" value="C:ribonucleoprotein complex"/>
    <property type="evidence" value="ECO:0007669"/>
    <property type="project" value="UniProtKB-KW"/>
</dbReference>
<evidence type="ECO:0000256" key="1">
    <source>
        <dbReference type="ARBA" id="ARBA00004496"/>
    </source>
</evidence>
<keyword evidence="9" id="KW-1185">Reference proteome</keyword>
<evidence type="ECO:0000313" key="8">
    <source>
        <dbReference type="EMBL" id="QIG72848.1"/>
    </source>
</evidence>
<comment type="subcellular location">
    <subcellularLocation>
        <location evidence="1">Cytoplasm</location>
    </subcellularLocation>
</comment>
<dbReference type="InterPro" id="IPR008858">
    <property type="entry name" value="TROVE_dom"/>
</dbReference>